<feature type="transmembrane region" description="Helical" evidence="1">
    <location>
        <begin position="12"/>
        <end position="28"/>
    </location>
</feature>
<dbReference type="GO" id="GO:0005886">
    <property type="term" value="C:plasma membrane"/>
    <property type="evidence" value="ECO:0007669"/>
    <property type="project" value="TreeGrafter"/>
</dbReference>
<reference evidence="2 3" key="2">
    <citation type="submission" date="2015-01" db="EMBL/GenBank/DDBJ databases">
        <authorList>
            <consortium name="NBRP consortium"/>
            <person name="Sawabe T."/>
            <person name="Meirelles P."/>
            <person name="Feng G."/>
            <person name="Sayaka M."/>
            <person name="Hattori M."/>
            <person name="Ohkuma M."/>
        </authorList>
    </citation>
    <scope>NUCLEOTIDE SEQUENCE [LARGE SCALE GENOMIC DNA]</scope>
    <source>
        <strain evidence="2 3">JCM19232</strain>
    </source>
</reference>
<keyword evidence="1" id="KW-0812">Transmembrane</keyword>
<dbReference type="PANTHER" id="PTHR34980:SF2">
    <property type="entry name" value="INNER MEMBRANE PROTEIN YHAH-RELATED"/>
    <property type="match status" value="1"/>
</dbReference>
<name>A0A0B8PTY3_9VIBR</name>
<gene>
    <name evidence="2" type="ORF">JCM19232_1591</name>
</gene>
<dbReference type="InterPro" id="IPR008523">
    <property type="entry name" value="DUF805"/>
</dbReference>
<dbReference type="PANTHER" id="PTHR34980">
    <property type="entry name" value="INNER MEMBRANE PROTEIN-RELATED-RELATED"/>
    <property type="match status" value="1"/>
</dbReference>
<evidence type="ECO:0000256" key="1">
    <source>
        <dbReference type="SAM" id="Phobius"/>
    </source>
</evidence>
<organism evidence="2 3">
    <name type="scientific">Vibrio ishigakensis</name>
    <dbReference type="NCBI Taxonomy" id="1481914"/>
    <lineage>
        <taxon>Bacteria</taxon>
        <taxon>Pseudomonadati</taxon>
        <taxon>Pseudomonadota</taxon>
        <taxon>Gammaproteobacteria</taxon>
        <taxon>Vibrionales</taxon>
        <taxon>Vibrionaceae</taxon>
        <taxon>Vibrio</taxon>
    </lineage>
</organism>
<sequence length="79" mass="8906">MSALVLAQSEKALLMYVLLTLPSVVSATRRRLHDSGHSSWWLLAGLLPVIGTLMLLLQLLRKGQPHHNRFGPNPRVWLE</sequence>
<dbReference type="AlphaFoldDB" id="A0A0B8PTY3"/>
<dbReference type="EMBL" id="BBSA01000034">
    <property type="protein sequence ID" value="GAM66079.1"/>
    <property type="molecule type" value="Genomic_DNA"/>
</dbReference>
<dbReference type="Proteomes" id="UP000031670">
    <property type="component" value="Unassembled WGS sequence"/>
</dbReference>
<evidence type="ECO:0008006" key="4">
    <source>
        <dbReference type="Google" id="ProtNLM"/>
    </source>
</evidence>
<protein>
    <recommendedName>
        <fullName evidence="4">Integral membrane protein</fullName>
    </recommendedName>
</protein>
<proteinExistence type="predicted"/>
<keyword evidence="1" id="KW-0472">Membrane</keyword>
<evidence type="ECO:0000313" key="2">
    <source>
        <dbReference type="EMBL" id="GAM66079.1"/>
    </source>
</evidence>
<comment type="caution">
    <text evidence="2">The sequence shown here is derived from an EMBL/GenBank/DDBJ whole genome shotgun (WGS) entry which is preliminary data.</text>
</comment>
<reference evidence="2 3" key="1">
    <citation type="submission" date="2015-01" db="EMBL/GenBank/DDBJ databases">
        <title>Vibrio sp. C5 JCM 19232 whole genome shotgun sequence.</title>
        <authorList>
            <person name="Sawabe T."/>
            <person name="Meirelles P."/>
            <person name="Feng G."/>
            <person name="Sayaka M."/>
            <person name="Hattori M."/>
            <person name="Ohkuma M."/>
        </authorList>
    </citation>
    <scope>NUCLEOTIDE SEQUENCE [LARGE SCALE GENOMIC DNA]</scope>
    <source>
        <strain evidence="2 3">JCM19232</strain>
    </source>
</reference>
<feature type="transmembrane region" description="Helical" evidence="1">
    <location>
        <begin position="40"/>
        <end position="60"/>
    </location>
</feature>
<accession>A0A0B8PTY3</accession>
<keyword evidence="1" id="KW-1133">Transmembrane helix</keyword>
<dbReference type="Pfam" id="PF05656">
    <property type="entry name" value="DUF805"/>
    <property type="match status" value="1"/>
</dbReference>
<evidence type="ECO:0000313" key="3">
    <source>
        <dbReference type="Proteomes" id="UP000031670"/>
    </source>
</evidence>